<dbReference type="Proteomes" id="UP000480222">
    <property type="component" value="Unassembled WGS sequence"/>
</dbReference>
<keyword evidence="4" id="KW-0732">Signal</keyword>
<keyword evidence="3" id="KW-0812">Transmembrane</keyword>
<gene>
    <name evidence="5" type="ORF">CIP107547_02215</name>
</gene>
<feature type="transmembrane region" description="Helical" evidence="3">
    <location>
        <begin position="224"/>
        <end position="247"/>
    </location>
</feature>
<name>A0A811G5F5_CORDP</name>
<evidence type="ECO:0000256" key="2">
    <source>
        <dbReference type="SAM" id="MobiDB-lite"/>
    </source>
</evidence>
<protein>
    <submittedName>
        <fullName evidence="5">Uncharacterized protein</fullName>
    </submittedName>
</protein>
<evidence type="ECO:0000256" key="1">
    <source>
        <dbReference type="SAM" id="Coils"/>
    </source>
</evidence>
<organism evidence="5 6">
    <name type="scientific">Corynebacterium diphtheriae</name>
    <dbReference type="NCBI Taxonomy" id="1717"/>
    <lineage>
        <taxon>Bacteria</taxon>
        <taxon>Bacillati</taxon>
        <taxon>Actinomycetota</taxon>
        <taxon>Actinomycetes</taxon>
        <taxon>Mycobacteriales</taxon>
        <taxon>Corynebacteriaceae</taxon>
        <taxon>Corynebacterium</taxon>
    </lineage>
</organism>
<keyword evidence="3" id="KW-1133">Transmembrane helix</keyword>
<sequence length="252" mass="26460">MFKRSLASVAAVAVVSGAIVAPANAMTLKVDDDVTCTINLNVKEADILHLNHPATKIRKDQIHILKTYTNGLPGVRKEKSNLENKLADHKLATAERERLTSQLKEIKERITTIENFAKALDACEAGKGYSSDQSGESKKPGVPDQSGESKKPGVPDQSGESKKPGVPDQSGESKKPGVPDQSGESKKPGVPDQSGESKKPGVPDQSGESNQPDGKRALPSTNGAIIGVIVAVLGILAAALPVINSILRALLP</sequence>
<dbReference type="EMBL" id="CADDAV010000026">
    <property type="protein sequence ID" value="CAB0619817.1"/>
    <property type="molecule type" value="Genomic_DNA"/>
</dbReference>
<evidence type="ECO:0000256" key="3">
    <source>
        <dbReference type="SAM" id="Phobius"/>
    </source>
</evidence>
<comment type="caution">
    <text evidence="5">The sequence shown here is derived from an EMBL/GenBank/DDBJ whole genome shotgun (WGS) entry which is preliminary data.</text>
</comment>
<feature type="region of interest" description="Disordered" evidence="2">
    <location>
        <begin position="126"/>
        <end position="217"/>
    </location>
</feature>
<feature type="compositionally biased region" description="Basic and acidic residues" evidence="2">
    <location>
        <begin position="135"/>
        <end position="201"/>
    </location>
</feature>
<evidence type="ECO:0000313" key="5">
    <source>
        <dbReference type="EMBL" id="CAB0619817.1"/>
    </source>
</evidence>
<dbReference type="AlphaFoldDB" id="A0A811G5F5"/>
<reference evidence="5 6" key="1">
    <citation type="submission" date="2020-02" db="EMBL/GenBank/DDBJ databases">
        <authorList>
            <person name="Brisse S."/>
        </authorList>
    </citation>
    <scope>NUCLEOTIDE SEQUENCE [LARGE SCALE GENOMIC DNA]</scope>
    <source>
        <strain evidence="5">CIP107547</strain>
    </source>
</reference>
<feature type="chain" id="PRO_5032355229" evidence="4">
    <location>
        <begin position="26"/>
        <end position="252"/>
    </location>
</feature>
<feature type="coiled-coil region" evidence="1">
    <location>
        <begin position="77"/>
        <end position="116"/>
    </location>
</feature>
<evidence type="ECO:0000313" key="6">
    <source>
        <dbReference type="Proteomes" id="UP000480222"/>
    </source>
</evidence>
<keyword evidence="3" id="KW-0472">Membrane</keyword>
<proteinExistence type="predicted"/>
<feature type="signal peptide" evidence="4">
    <location>
        <begin position="1"/>
        <end position="25"/>
    </location>
</feature>
<accession>A0A811G5F5</accession>
<evidence type="ECO:0000256" key="4">
    <source>
        <dbReference type="SAM" id="SignalP"/>
    </source>
</evidence>
<keyword evidence="1" id="KW-0175">Coiled coil</keyword>